<dbReference type="Gene3D" id="1.10.10.10">
    <property type="entry name" value="Winged helix-like DNA-binding domain superfamily/Winged helix DNA-binding domain"/>
    <property type="match status" value="1"/>
</dbReference>
<dbReference type="OrthoDB" id="3845029at2"/>
<sequence length="1067" mass="114511">MLVRLLGSVEVFDGRGWRSPGTPKRACVLSALALADGQPVSAQSLMDRVWDGFPPPTGRGVIHGHIAQLRNLLRDEERATLSRADAGCYRLALPRESVDLFAMRHLAAQGKAAVTAGDTADGVALWRRAAALWRGDPLSGVPGSWAEGMRTALSSEYRDLLATMYRVELKRGRHAEVVSELSEVAAAHPLSEPLIAHLMVALYRCDRPGEALARYTALRERLSEELGNEPTDRLRRLHRRMVRQDPSLHHSATAATAATAPAPEHHVPAQLPTPPATFVGREPELAEIVALAAAEPPTGPVLLHGMPGMGKTGLAVHAAHRLAPRFPDGQLFLDLHGYGHACGRVAPPEALRRMLTALGVAAAELPENTEDRAALLRSVLTTRRILLLLDNAAEESQVRPLLPGAGGSMVVVTSRNRLPGLEGVHPIGLDVLSESEARDLLTGQGGRDVRNAEDAATAAEVAEMCGRLPLALRLAAGRLKVNPYWTFSDLRDRLADPAHRLTELSAGDSAVAPAVEASYRDLSAPHRRLLRMLSLLPEGHFGVGAATALVGGERRVTARLLEDLATSHLVTATGPDRYGMHDLIRLYSGQRRERDNPPEVQRAALDRMRAWYLYSARAARGVASRRWTPLPAPPPPADVTPETFDDSRHGRDWLHREQRALATVVAESGGPTAWLIADAMRLTLYVKGDSDTLHDVSVAGLAAADAADLPLPRAAMLFNLAACDAITGRHERNLTRLDEALQYAVKAGSPHWEAQIQTQLGTGHMLRGDSARAIAACETALSLYRQVDPAQIDGTLTVLALVCHRSGRLRQALAYLEESYALARTSGDEHQIIASANLAAVNRELGDYPRAQGYAEAAIRLCRTVGAVVHESHVLDELALIHAAYGRTAEAVATAELGRRLAAESGDRRQQAAALATLAVCRLGTPAFAEDPAREAVAAARAIPATDVEIPALLATADVMLALGAPDDALSHAERALRLAREEGVGVAEGRALTRVARSHAARGEWEAAVAVGREALRNHLRTGHRPGQAETHECLAEALSGMGESTSAEAQHAEAARLRVLMFRSA</sequence>
<evidence type="ECO:0000313" key="8">
    <source>
        <dbReference type="EMBL" id="TWJ15372.1"/>
    </source>
</evidence>
<keyword evidence="2" id="KW-0805">Transcription regulation</keyword>
<dbReference type="Gene3D" id="3.40.50.300">
    <property type="entry name" value="P-loop containing nucleotide triphosphate hydrolases"/>
    <property type="match status" value="1"/>
</dbReference>
<evidence type="ECO:0000256" key="1">
    <source>
        <dbReference type="ARBA" id="ARBA00005820"/>
    </source>
</evidence>
<dbReference type="Proteomes" id="UP000321617">
    <property type="component" value="Unassembled WGS sequence"/>
</dbReference>
<dbReference type="Pfam" id="PF13191">
    <property type="entry name" value="AAA_16"/>
    <property type="match status" value="1"/>
</dbReference>
<dbReference type="AlphaFoldDB" id="A0A562VBY2"/>
<organism evidence="8 9">
    <name type="scientific">Stackebrandtia albiflava</name>
    <dbReference type="NCBI Taxonomy" id="406432"/>
    <lineage>
        <taxon>Bacteria</taxon>
        <taxon>Bacillati</taxon>
        <taxon>Actinomycetota</taxon>
        <taxon>Actinomycetes</taxon>
        <taxon>Glycomycetales</taxon>
        <taxon>Glycomycetaceae</taxon>
        <taxon>Stackebrandtia</taxon>
    </lineage>
</organism>
<reference evidence="8 9" key="1">
    <citation type="journal article" date="2013" name="Stand. Genomic Sci.">
        <title>Genomic Encyclopedia of Type Strains, Phase I: The one thousand microbial genomes (KMG-I) project.</title>
        <authorList>
            <person name="Kyrpides N.C."/>
            <person name="Woyke T."/>
            <person name="Eisen J.A."/>
            <person name="Garrity G."/>
            <person name="Lilburn T.G."/>
            <person name="Beck B.J."/>
            <person name="Whitman W.B."/>
            <person name="Hugenholtz P."/>
            <person name="Klenk H.P."/>
        </authorList>
    </citation>
    <scope>NUCLEOTIDE SEQUENCE [LARGE SCALE GENOMIC DNA]</scope>
    <source>
        <strain evidence="8 9">DSM 45044</strain>
    </source>
</reference>
<keyword evidence="3 8" id="KW-0238">DNA-binding</keyword>
<comment type="similarity">
    <text evidence="1">Belongs to the AfsR/DnrI/RedD regulatory family.</text>
</comment>
<proteinExistence type="inferred from homology"/>
<evidence type="ECO:0000256" key="3">
    <source>
        <dbReference type="ARBA" id="ARBA00023125"/>
    </source>
</evidence>
<dbReference type="PANTHER" id="PTHR35807:SF1">
    <property type="entry name" value="TRANSCRIPTIONAL REGULATOR REDD"/>
    <property type="match status" value="1"/>
</dbReference>
<evidence type="ECO:0000256" key="5">
    <source>
        <dbReference type="SAM" id="MobiDB-lite"/>
    </source>
</evidence>
<dbReference type="Gene3D" id="1.25.40.10">
    <property type="entry name" value="Tetratricopeptide repeat domain"/>
    <property type="match status" value="3"/>
</dbReference>
<dbReference type="SUPFAM" id="SSF46894">
    <property type="entry name" value="C-terminal effector domain of the bipartite response regulators"/>
    <property type="match status" value="1"/>
</dbReference>
<dbReference type="InterPro" id="IPR011990">
    <property type="entry name" value="TPR-like_helical_dom_sf"/>
</dbReference>
<dbReference type="InterPro" id="IPR019734">
    <property type="entry name" value="TPR_rpt"/>
</dbReference>
<name>A0A562VBY2_9ACTN</name>
<dbReference type="InterPro" id="IPR051677">
    <property type="entry name" value="AfsR-DnrI-RedD_regulator"/>
</dbReference>
<dbReference type="CDD" id="cd15831">
    <property type="entry name" value="BTAD"/>
    <property type="match status" value="1"/>
</dbReference>
<feature type="region of interest" description="Disordered" evidence="5">
    <location>
        <begin position="244"/>
        <end position="273"/>
    </location>
</feature>
<dbReference type="GO" id="GO:0003677">
    <property type="term" value="F:DNA binding"/>
    <property type="evidence" value="ECO:0007669"/>
    <property type="project" value="UniProtKB-KW"/>
</dbReference>
<keyword evidence="9" id="KW-1185">Reference proteome</keyword>
<accession>A0A562VBY2</accession>
<evidence type="ECO:0000313" key="9">
    <source>
        <dbReference type="Proteomes" id="UP000321617"/>
    </source>
</evidence>
<dbReference type="GO" id="GO:0043531">
    <property type="term" value="F:ADP binding"/>
    <property type="evidence" value="ECO:0007669"/>
    <property type="project" value="InterPro"/>
</dbReference>
<protein>
    <submittedName>
        <fullName evidence="8">DNA-binding SARP family transcriptional activator</fullName>
    </submittedName>
</protein>
<dbReference type="InterPro" id="IPR027417">
    <property type="entry name" value="P-loop_NTPase"/>
</dbReference>
<dbReference type="InterPro" id="IPR001867">
    <property type="entry name" value="OmpR/PhoB-type_DNA-bd"/>
</dbReference>
<feature type="domain" description="OmpR/PhoB-type" evidence="6">
    <location>
        <begin position="16"/>
        <end position="91"/>
    </location>
</feature>
<dbReference type="InterPro" id="IPR005158">
    <property type="entry name" value="BTAD"/>
</dbReference>
<feature type="region of interest" description="Disordered" evidence="5">
    <location>
        <begin position="626"/>
        <end position="648"/>
    </location>
</feature>
<feature type="compositionally biased region" description="Low complexity" evidence="5">
    <location>
        <begin position="252"/>
        <end position="262"/>
    </location>
</feature>
<feature type="domain" description="Bacterial transcriptional activator" evidence="7">
    <location>
        <begin position="98"/>
        <end position="242"/>
    </location>
</feature>
<dbReference type="InterPro" id="IPR016032">
    <property type="entry name" value="Sig_transdc_resp-reg_C-effctor"/>
</dbReference>
<dbReference type="InterPro" id="IPR041664">
    <property type="entry name" value="AAA_16"/>
</dbReference>
<comment type="caution">
    <text evidence="8">The sequence shown here is derived from an EMBL/GenBank/DDBJ whole genome shotgun (WGS) entry which is preliminary data.</text>
</comment>
<gene>
    <name evidence="8" type="ORF">LX16_1075</name>
</gene>
<evidence type="ECO:0000259" key="7">
    <source>
        <dbReference type="SMART" id="SM01043"/>
    </source>
</evidence>
<dbReference type="PANTHER" id="PTHR35807">
    <property type="entry name" value="TRANSCRIPTIONAL REGULATOR REDD-RELATED"/>
    <property type="match status" value="1"/>
</dbReference>
<dbReference type="SMART" id="SM01043">
    <property type="entry name" value="BTAD"/>
    <property type="match status" value="1"/>
</dbReference>
<dbReference type="InterPro" id="IPR036388">
    <property type="entry name" value="WH-like_DNA-bd_sf"/>
</dbReference>
<evidence type="ECO:0000259" key="6">
    <source>
        <dbReference type="SMART" id="SM00862"/>
    </source>
</evidence>
<dbReference type="EMBL" id="VLLL01000005">
    <property type="protein sequence ID" value="TWJ15372.1"/>
    <property type="molecule type" value="Genomic_DNA"/>
</dbReference>
<dbReference type="SUPFAM" id="SSF48452">
    <property type="entry name" value="TPR-like"/>
    <property type="match status" value="3"/>
</dbReference>
<dbReference type="SMART" id="SM00862">
    <property type="entry name" value="Trans_reg_C"/>
    <property type="match status" value="1"/>
</dbReference>
<dbReference type="Pfam" id="PF13424">
    <property type="entry name" value="TPR_12"/>
    <property type="match status" value="1"/>
</dbReference>
<dbReference type="SUPFAM" id="SSF52540">
    <property type="entry name" value="P-loop containing nucleoside triphosphate hydrolases"/>
    <property type="match status" value="1"/>
</dbReference>
<dbReference type="GO" id="GO:0000160">
    <property type="term" value="P:phosphorelay signal transduction system"/>
    <property type="evidence" value="ECO:0007669"/>
    <property type="project" value="InterPro"/>
</dbReference>
<dbReference type="SMART" id="SM00028">
    <property type="entry name" value="TPR"/>
    <property type="match status" value="5"/>
</dbReference>
<evidence type="ECO:0000256" key="2">
    <source>
        <dbReference type="ARBA" id="ARBA00023015"/>
    </source>
</evidence>
<keyword evidence="4" id="KW-0804">Transcription</keyword>
<dbReference type="Pfam" id="PF03704">
    <property type="entry name" value="BTAD"/>
    <property type="match status" value="1"/>
</dbReference>
<evidence type="ECO:0000256" key="4">
    <source>
        <dbReference type="ARBA" id="ARBA00023163"/>
    </source>
</evidence>
<dbReference type="GO" id="GO:0006355">
    <property type="term" value="P:regulation of DNA-templated transcription"/>
    <property type="evidence" value="ECO:0007669"/>
    <property type="project" value="InterPro"/>
</dbReference>
<dbReference type="PRINTS" id="PR00364">
    <property type="entry name" value="DISEASERSIST"/>
</dbReference>